<proteinExistence type="predicted"/>
<dbReference type="PROSITE" id="PS50835">
    <property type="entry name" value="IG_LIKE"/>
    <property type="match status" value="1"/>
</dbReference>
<dbReference type="Gene3D" id="2.60.40.10">
    <property type="entry name" value="Immunoglobulins"/>
    <property type="match status" value="1"/>
</dbReference>
<feature type="domain" description="Ig-like" evidence="1">
    <location>
        <begin position="1"/>
        <end position="105"/>
    </location>
</feature>
<dbReference type="SUPFAM" id="SSF48726">
    <property type="entry name" value="Immunoglobulin"/>
    <property type="match status" value="1"/>
</dbReference>
<evidence type="ECO:0000313" key="2">
    <source>
        <dbReference type="EMBL" id="KAK8718899.1"/>
    </source>
</evidence>
<dbReference type="InterPro" id="IPR013783">
    <property type="entry name" value="Ig-like_fold"/>
</dbReference>
<accession>A0AAW0VP94</accession>
<evidence type="ECO:0000313" key="3">
    <source>
        <dbReference type="Proteomes" id="UP001445076"/>
    </source>
</evidence>
<dbReference type="PANTHER" id="PTHR21261:SF15">
    <property type="entry name" value="BEATEN PATH IIIA, ISOFORM D-RELATED"/>
    <property type="match status" value="1"/>
</dbReference>
<dbReference type="Proteomes" id="UP001445076">
    <property type="component" value="Unassembled WGS sequence"/>
</dbReference>
<dbReference type="InterPro" id="IPR007110">
    <property type="entry name" value="Ig-like_dom"/>
</dbReference>
<sequence>TRVSVPAMLEVGGNGDLDCSWEEDTDHMYSIKWYQGAHEFYRYTPTFRNPIQVFPLPTLDVDLEKSWGGSVRITNVSLAAEGPFHCEVSADGPTFHTASDSASLTVVDLPDEEPAIKGVRSYYPPGSWVDITCISLRSKPPPILAFTINKQPVSPGWLEPQFDQTDDEGLTTSTLRLRFSLRQRLLEDGELRVECVSEIPGIYLYTTQYVLSTSPPYQASVTGTGAARAGTRPWHSSLVLFLLLLLSLVASKSLL</sequence>
<reference evidence="2 3" key="1">
    <citation type="journal article" date="2024" name="BMC Genomics">
        <title>Genome assembly of redclaw crayfish (Cherax quadricarinatus) provides insights into its immune adaptation and hypoxia tolerance.</title>
        <authorList>
            <person name="Liu Z."/>
            <person name="Zheng J."/>
            <person name="Li H."/>
            <person name="Fang K."/>
            <person name="Wang S."/>
            <person name="He J."/>
            <person name="Zhou D."/>
            <person name="Weng S."/>
            <person name="Chi M."/>
            <person name="Gu Z."/>
            <person name="He J."/>
            <person name="Li F."/>
            <person name="Wang M."/>
        </authorList>
    </citation>
    <scope>NUCLEOTIDE SEQUENCE [LARGE SCALE GENOMIC DNA]</scope>
    <source>
        <strain evidence="2">ZL_2023a</strain>
    </source>
</reference>
<evidence type="ECO:0000259" key="1">
    <source>
        <dbReference type="PROSITE" id="PS50835"/>
    </source>
</evidence>
<dbReference type="InterPro" id="IPR036179">
    <property type="entry name" value="Ig-like_dom_sf"/>
</dbReference>
<comment type="caution">
    <text evidence="2">The sequence shown here is derived from an EMBL/GenBank/DDBJ whole genome shotgun (WGS) entry which is preliminary data.</text>
</comment>
<name>A0AAW0VP94_CHEQU</name>
<feature type="non-terminal residue" evidence="2">
    <location>
        <position position="1"/>
    </location>
</feature>
<gene>
    <name evidence="2" type="ORF">OTU49_014378</name>
</gene>
<protein>
    <recommendedName>
        <fullName evidence="1">Ig-like domain-containing protein</fullName>
    </recommendedName>
</protein>
<organism evidence="2 3">
    <name type="scientific">Cherax quadricarinatus</name>
    <name type="common">Australian red claw crayfish</name>
    <dbReference type="NCBI Taxonomy" id="27406"/>
    <lineage>
        <taxon>Eukaryota</taxon>
        <taxon>Metazoa</taxon>
        <taxon>Ecdysozoa</taxon>
        <taxon>Arthropoda</taxon>
        <taxon>Crustacea</taxon>
        <taxon>Multicrustacea</taxon>
        <taxon>Malacostraca</taxon>
        <taxon>Eumalacostraca</taxon>
        <taxon>Eucarida</taxon>
        <taxon>Decapoda</taxon>
        <taxon>Pleocyemata</taxon>
        <taxon>Astacidea</taxon>
        <taxon>Parastacoidea</taxon>
        <taxon>Parastacidae</taxon>
        <taxon>Cherax</taxon>
    </lineage>
</organism>
<keyword evidence="3" id="KW-1185">Reference proteome</keyword>
<dbReference type="EMBL" id="JARKIK010003687">
    <property type="protein sequence ID" value="KAK8718899.1"/>
    <property type="molecule type" value="Genomic_DNA"/>
</dbReference>
<dbReference type="AlphaFoldDB" id="A0AAW0VP94"/>
<dbReference type="PANTHER" id="PTHR21261">
    <property type="entry name" value="BEAT PROTEIN"/>
    <property type="match status" value="1"/>
</dbReference>